<dbReference type="EMBL" id="BLXT01002641">
    <property type="protein sequence ID" value="GFN96056.1"/>
    <property type="molecule type" value="Genomic_DNA"/>
</dbReference>
<comment type="similarity">
    <text evidence="1 4">Belongs to the SMG8 family.</text>
</comment>
<dbReference type="Proteomes" id="UP000735302">
    <property type="component" value="Unassembled WGS sequence"/>
</dbReference>
<keyword evidence="6" id="KW-0812">Transmembrane</keyword>
<evidence type="ECO:0000313" key="8">
    <source>
        <dbReference type="Proteomes" id="UP000735302"/>
    </source>
</evidence>
<dbReference type="GO" id="GO:0000184">
    <property type="term" value="P:nuclear-transcribed mRNA catabolic process, nonsense-mediated decay"/>
    <property type="evidence" value="ECO:0007669"/>
    <property type="project" value="UniProtKB-UniRule"/>
</dbReference>
<evidence type="ECO:0000256" key="3">
    <source>
        <dbReference type="ARBA" id="ARBA00029509"/>
    </source>
</evidence>
<dbReference type="InterPro" id="IPR019354">
    <property type="entry name" value="SMG8-like"/>
</dbReference>
<evidence type="ECO:0000256" key="2">
    <source>
        <dbReference type="ARBA" id="ARBA00023161"/>
    </source>
</evidence>
<evidence type="ECO:0000256" key="6">
    <source>
        <dbReference type="SAM" id="Phobius"/>
    </source>
</evidence>
<proteinExistence type="inferred from homology"/>
<keyword evidence="6" id="KW-0472">Membrane</keyword>
<dbReference type="PANTHER" id="PTHR13091">
    <property type="entry name" value="AMPLIFIED IN BREAST CANCER 2-RELATED"/>
    <property type="match status" value="1"/>
</dbReference>
<evidence type="ECO:0000256" key="5">
    <source>
        <dbReference type="SAM" id="MobiDB-lite"/>
    </source>
</evidence>
<reference evidence="7 8" key="1">
    <citation type="journal article" date="2021" name="Elife">
        <title>Chloroplast acquisition without the gene transfer in kleptoplastic sea slugs, Plakobranchus ocellatus.</title>
        <authorList>
            <person name="Maeda T."/>
            <person name="Takahashi S."/>
            <person name="Yoshida T."/>
            <person name="Shimamura S."/>
            <person name="Takaki Y."/>
            <person name="Nagai Y."/>
            <person name="Toyoda A."/>
            <person name="Suzuki Y."/>
            <person name="Arimoto A."/>
            <person name="Ishii H."/>
            <person name="Satoh N."/>
            <person name="Nishiyama T."/>
            <person name="Hasebe M."/>
            <person name="Maruyama T."/>
            <person name="Minagawa J."/>
            <person name="Obokata J."/>
            <person name="Shigenobu S."/>
        </authorList>
    </citation>
    <scope>NUCLEOTIDE SEQUENCE [LARGE SCALE GENOMIC DNA]</scope>
</reference>
<evidence type="ECO:0000313" key="7">
    <source>
        <dbReference type="EMBL" id="GFN96056.1"/>
    </source>
</evidence>
<comment type="function">
    <text evidence="4">Involved in nonsense-mediated decay (NMD) of mRNAs containing premature stop codons.</text>
</comment>
<protein>
    <recommendedName>
        <fullName evidence="3 4">Nonsense-mediated mRNA decay factor SMG8</fullName>
    </recommendedName>
</protein>
<evidence type="ECO:0000256" key="1">
    <source>
        <dbReference type="ARBA" id="ARBA00006443"/>
    </source>
</evidence>
<comment type="caution">
    <text evidence="7">The sequence shown here is derived from an EMBL/GenBank/DDBJ whole genome shotgun (WGS) entry which is preliminary data.</text>
</comment>
<dbReference type="Pfam" id="PF10220">
    <property type="entry name" value="Smg8_Smg9"/>
    <property type="match status" value="1"/>
</dbReference>
<evidence type="ECO:0000256" key="4">
    <source>
        <dbReference type="RuleBase" id="RU367133"/>
    </source>
</evidence>
<sequence length="364" mass="40903">MNIKFQVDTGASISVINKDDFLDMIKVPLTHSSKNLKTYTGEKVDISGEAMEVCDGARLQRDGIIEAVEHSEHQDQIRLTVTGVSDTVELPFVPPVEAPYLVDQSLHEEREIIEKLPNSHTQDENETTAGKQPLLAEQEESKTGNELPKLTASCTSNSNSGHGFEPTRTRSGRGPEGFFQQQVKNGNVECYFDASKRIMYMQLTSCYDTNFLLAKCHELSKSSQSENFYTLWQDEDVKHAKTLLLLLTISHILILFYPGGMFDLSYLRLFHSLETVRGKLHTSMCEVLSAIPGVSSKWSNFGRVCTPRMLFVFESPSIDVQPEDAESAASKSSKKYPPLRKLQIGIEDMIFRILRKTRAITNIS</sequence>
<name>A0AAV3ZN24_9GAST</name>
<dbReference type="AlphaFoldDB" id="A0AAV3ZN24"/>
<feature type="compositionally biased region" description="Polar residues" evidence="5">
    <location>
        <begin position="152"/>
        <end position="161"/>
    </location>
</feature>
<gene>
    <name evidence="7" type="ORF">PoB_002256200</name>
</gene>
<feature type="transmembrane region" description="Helical" evidence="6">
    <location>
        <begin position="243"/>
        <end position="267"/>
    </location>
</feature>
<dbReference type="PANTHER" id="PTHR13091:SF0">
    <property type="entry name" value="NONSENSE-MEDIATED MRNA DECAY FACTOR SMG8"/>
    <property type="match status" value="1"/>
</dbReference>
<keyword evidence="6" id="KW-1133">Transmembrane helix</keyword>
<organism evidence="7 8">
    <name type="scientific">Plakobranchus ocellatus</name>
    <dbReference type="NCBI Taxonomy" id="259542"/>
    <lineage>
        <taxon>Eukaryota</taxon>
        <taxon>Metazoa</taxon>
        <taxon>Spiralia</taxon>
        <taxon>Lophotrochozoa</taxon>
        <taxon>Mollusca</taxon>
        <taxon>Gastropoda</taxon>
        <taxon>Heterobranchia</taxon>
        <taxon>Euthyneura</taxon>
        <taxon>Panpulmonata</taxon>
        <taxon>Sacoglossa</taxon>
        <taxon>Placobranchoidea</taxon>
        <taxon>Plakobranchidae</taxon>
        <taxon>Plakobranchus</taxon>
    </lineage>
</organism>
<keyword evidence="2 4" id="KW-0866">Nonsense-mediated mRNA decay</keyword>
<keyword evidence="8" id="KW-1185">Reference proteome</keyword>
<accession>A0AAV3ZN24</accession>
<feature type="region of interest" description="Disordered" evidence="5">
    <location>
        <begin position="115"/>
        <end position="178"/>
    </location>
</feature>